<keyword evidence="3" id="KW-0645">Protease</keyword>
<reference evidence="10" key="2">
    <citation type="journal article" date="2020" name="Microorganisms">
        <title>Osmotic Adaptation and Compatible Solute Biosynthesis of Phototrophic Bacteria as Revealed from Genome Analyses.</title>
        <authorList>
            <person name="Imhoff J.F."/>
            <person name="Rahn T."/>
            <person name="Kunzel S."/>
            <person name="Keller A."/>
            <person name="Neulinger S.C."/>
        </authorList>
    </citation>
    <scope>NUCLEOTIDE SEQUENCE</scope>
    <source>
        <strain evidence="10">DSM 9154</strain>
    </source>
</reference>
<keyword evidence="2" id="KW-1003">Cell membrane</keyword>
<keyword evidence="6 8" id="KW-1133">Transmembrane helix</keyword>
<evidence type="ECO:0000256" key="3">
    <source>
        <dbReference type="ARBA" id="ARBA00022670"/>
    </source>
</evidence>
<dbReference type="AlphaFoldDB" id="A0A934UYD0"/>
<feature type="transmembrane region" description="Helical" evidence="8">
    <location>
        <begin position="23"/>
        <end position="47"/>
    </location>
</feature>
<feature type="transmembrane region" description="Helical" evidence="8">
    <location>
        <begin position="220"/>
        <end position="247"/>
    </location>
</feature>
<dbReference type="Pfam" id="PF09721">
    <property type="entry name" value="Exosortase_EpsH"/>
    <property type="match status" value="1"/>
</dbReference>
<evidence type="ECO:0000256" key="2">
    <source>
        <dbReference type="ARBA" id="ARBA00022475"/>
    </source>
</evidence>
<feature type="transmembrane region" description="Helical" evidence="8">
    <location>
        <begin position="83"/>
        <end position="104"/>
    </location>
</feature>
<evidence type="ECO:0000259" key="9">
    <source>
        <dbReference type="Pfam" id="PF11984"/>
    </source>
</evidence>
<evidence type="ECO:0000313" key="10">
    <source>
        <dbReference type="EMBL" id="MBK1696042.1"/>
    </source>
</evidence>
<keyword evidence="4 8" id="KW-0812">Transmembrane</keyword>
<evidence type="ECO:0000256" key="1">
    <source>
        <dbReference type="ARBA" id="ARBA00004651"/>
    </source>
</evidence>
<dbReference type="NCBIfam" id="TIGR02914">
    <property type="entry name" value="EpsI_fam"/>
    <property type="match status" value="1"/>
</dbReference>
<dbReference type="GO" id="GO:0008233">
    <property type="term" value="F:peptidase activity"/>
    <property type="evidence" value="ECO:0007669"/>
    <property type="project" value="UniProtKB-KW"/>
</dbReference>
<dbReference type="NCBIfam" id="TIGR02602">
    <property type="entry name" value="8TM_EpsH"/>
    <property type="match status" value="1"/>
</dbReference>
<dbReference type="NCBIfam" id="TIGR04178">
    <property type="entry name" value="exo_archaeo"/>
    <property type="match status" value="1"/>
</dbReference>
<dbReference type="InterPro" id="IPR019127">
    <property type="entry name" value="Exosortase"/>
</dbReference>
<dbReference type="GO" id="GO:0005886">
    <property type="term" value="C:plasma membrane"/>
    <property type="evidence" value="ECO:0007669"/>
    <property type="project" value="UniProtKB-SubCell"/>
</dbReference>
<dbReference type="InterPro" id="IPR026392">
    <property type="entry name" value="Exo/Archaeosortase_dom"/>
</dbReference>
<dbReference type="RefSeq" id="WP_051432358.1">
    <property type="nucleotide sequence ID" value="NZ_NRRE01000009.1"/>
</dbReference>
<comment type="subcellular location">
    <subcellularLocation>
        <location evidence="1">Cell membrane</location>
        <topology evidence="1">Multi-pass membrane protein</topology>
    </subcellularLocation>
</comment>
<proteinExistence type="predicted"/>
<keyword evidence="5" id="KW-0378">Hydrolase</keyword>
<dbReference type="NCBIfam" id="TIGR03109">
    <property type="entry name" value="exosort_XrtA"/>
    <property type="match status" value="1"/>
</dbReference>
<evidence type="ECO:0000256" key="4">
    <source>
        <dbReference type="ARBA" id="ARBA00022692"/>
    </source>
</evidence>
<dbReference type="EMBL" id="NRRE01000009">
    <property type="protein sequence ID" value="MBK1696042.1"/>
    <property type="molecule type" value="Genomic_DNA"/>
</dbReference>
<feature type="transmembrane region" description="Helical" evidence="8">
    <location>
        <begin position="259"/>
        <end position="280"/>
    </location>
</feature>
<evidence type="ECO:0000256" key="8">
    <source>
        <dbReference type="SAM" id="Phobius"/>
    </source>
</evidence>
<organism evidence="10 11">
    <name type="scientific">Rhodovibrio salinarum</name>
    <dbReference type="NCBI Taxonomy" id="1087"/>
    <lineage>
        <taxon>Bacteria</taxon>
        <taxon>Pseudomonadati</taxon>
        <taxon>Pseudomonadota</taxon>
        <taxon>Alphaproteobacteria</taxon>
        <taxon>Rhodospirillales</taxon>
        <taxon>Rhodovibrionaceae</taxon>
        <taxon>Rhodovibrio</taxon>
    </lineage>
</organism>
<comment type="caution">
    <text evidence="10">The sequence shown here is derived from an EMBL/GenBank/DDBJ whole genome shotgun (WGS) entry which is preliminary data.</text>
</comment>
<dbReference type="InterPro" id="IPR014263">
    <property type="entry name" value="Methanolan_biosynth_EpsI"/>
</dbReference>
<evidence type="ECO:0000256" key="7">
    <source>
        <dbReference type="ARBA" id="ARBA00023136"/>
    </source>
</evidence>
<dbReference type="Pfam" id="PF11984">
    <property type="entry name" value="DUF3485"/>
    <property type="match status" value="1"/>
</dbReference>
<protein>
    <submittedName>
        <fullName evidence="10">EpsI domain-containing exosortase</fullName>
    </submittedName>
</protein>
<dbReference type="Proteomes" id="UP000778970">
    <property type="component" value="Unassembled WGS sequence"/>
</dbReference>
<keyword evidence="11" id="KW-1185">Reference proteome</keyword>
<dbReference type="InterPro" id="IPR017540">
    <property type="entry name" value="Exosortase-1"/>
</dbReference>
<gene>
    <name evidence="10" type="primary">epsI</name>
    <name evidence="10" type="ORF">CKO21_02130</name>
</gene>
<dbReference type="InterPro" id="IPR013426">
    <property type="entry name" value="EpsH-like"/>
</dbReference>
<accession>A0A934UYD0</accession>
<keyword evidence="7 8" id="KW-0472">Membrane</keyword>
<evidence type="ECO:0000256" key="6">
    <source>
        <dbReference type="ARBA" id="ARBA00022989"/>
    </source>
</evidence>
<evidence type="ECO:0000256" key="5">
    <source>
        <dbReference type="ARBA" id="ARBA00022801"/>
    </source>
</evidence>
<feature type="transmembrane region" description="Helical" evidence="8">
    <location>
        <begin position="312"/>
        <end position="332"/>
    </location>
</feature>
<name>A0A934UYD0_9PROT</name>
<sequence length="533" mass="56369">MTTLGPTHGLAAAPISPLRRAGLVWLALAAIILLALHETTASIVGVWSNSATYGHGFLIVPIVGYLVWRRWPLLTCLPVQPAASGLALMLGAGLVWLVGTLANVNLLQHFALVGLLQASVLAVFGWRITWAVAFPLAYLLLAVPFGDFAVAPLQTLTAEYTVPLVRMSGVPVYLENWRIQVPGGAFLVAEACAGARYLLACIALGLLVCDLLFTAWWKRVLFVALSIAVPIGANVLRAYGIIMLAYLSDFEIAVDVDHLIYGGIFLSLVTLILIALAVWLRDDGAMGLGQLVPTSKNADAGAPASASAWRGLSAVGVAGIAILVVLRAYAGWASSPPVAEARALDVPDRLGSWQRVDDAPVDWRGDFRGADQQAAWVYRDGARQVTLFVAYYAYDRPGAELVSSRNSLLGDPETSVQKRGQASDGIVAGLPAPQYLRLRGPMDREGRLVWSWYRVGAAVTGRPAVAKLETLKAKLLGTAVPSLAVAVATTATPAAEELLADFVSELDGLTRIQLTPTSDAPGAAAQAVLSGSD</sequence>
<feature type="transmembrane region" description="Helical" evidence="8">
    <location>
        <begin position="195"/>
        <end position="213"/>
    </location>
</feature>
<dbReference type="GO" id="GO:0006508">
    <property type="term" value="P:proteolysis"/>
    <property type="evidence" value="ECO:0007669"/>
    <property type="project" value="UniProtKB-KW"/>
</dbReference>
<evidence type="ECO:0000313" key="11">
    <source>
        <dbReference type="Proteomes" id="UP000778970"/>
    </source>
</evidence>
<feature type="domain" description="Methanolan biosynthesis EpsI" evidence="9">
    <location>
        <begin position="320"/>
        <end position="506"/>
    </location>
</feature>
<reference evidence="10" key="1">
    <citation type="submission" date="2017-08" db="EMBL/GenBank/DDBJ databases">
        <authorList>
            <person name="Imhoff J.F."/>
            <person name="Rahn T."/>
            <person name="Kuenzel S."/>
            <person name="Neulinger S.C."/>
        </authorList>
    </citation>
    <scope>NUCLEOTIDE SEQUENCE</scope>
    <source>
        <strain evidence="10">DSM 9154</strain>
    </source>
</reference>
<feature type="transmembrane region" description="Helical" evidence="8">
    <location>
        <begin position="53"/>
        <end position="71"/>
    </location>
</feature>